<name>A0A1B1U782_9HELI</name>
<dbReference type="EMBL" id="CP016503">
    <property type="protein sequence ID" value="ANV98581.1"/>
    <property type="molecule type" value="Genomic_DNA"/>
</dbReference>
<protein>
    <recommendedName>
        <fullName evidence="1">Restriction endonuclease type II DpnII-like domain-containing protein</fullName>
    </recommendedName>
</protein>
<dbReference type="SUPFAM" id="SSF52980">
    <property type="entry name" value="Restriction endonuclease-like"/>
    <property type="match status" value="1"/>
</dbReference>
<dbReference type="GO" id="GO:0009307">
    <property type="term" value="P:DNA restriction-modification system"/>
    <property type="evidence" value="ECO:0007669"/>
    <property type="project" value="InterPro"/>
</dbReference>
<dbReference type="STRING" id="222136.BBW65_07135"/>
<dbReference type="KEGG" id="het:BBW65_07135"/>
<organism evidence="2 3">
    <name type="scientific">Helicobacter enhydrae</name>
    <dbReference type="NCBI Taxonomy" id="222136"/>
    <lineage>
        <taxon>Bacteria</taxon>
        <taxon>Pseudomonadati</taxon>
        <taxon>Campylobacterota</taxon>
        <taxon>Epsilonproteobacteria</taxon>
        <taxon>Campylobacterales</taxon>
        <taxon>Helicobacteraceae</taxon>
        <taxon>Helicobacter</taxon>
    </lineage>
</organism>
<accession>A0A1B1U782</accession>
<dbReference type="InterPro" id="IPR011335">
    <property type="entry name" value="Restrct_endonuc-II-like"/>
</dbReference>
<proteinExistence type="predicted"/>
<keyword evidence="3" id="KW-1185">Reference proteome</keyword>
<gene>
    <name evidence="2" type="ORF">BBW65_07135</name>
</gene>
<dbReference type="GO" id="GO:0009036">
    <property type="term" value="F:type II site-specific deoxyribonuclease activity"/>
    <property type="evidence" value="ECO:0007669"/>
    <property type="project" value="InterPro"/>
</dbReference>
<evidence type="ECO:0000259" key="1">
    <source>
        <dbReference type="Pfam" id="PF04556"/>
    </source>
</evidence>
<evidence type="ECO:0000313" key="3">
    <source>
        <dbReference type="Proteomes" id="UP000092884"/>
    </source>
</evidence>
<dbReference type="Pfam" id="PF04556">
    <property type="entry name" value="DpnII"/>
    <property type="match status" value="1"/>
</dbReference>
<dbReference type="Proteomes" id="UP000092884">
    <property type="component" value="Chromosome"/>
</dbReference>
<dbReference type="AlphaFoldDB" id="A0A1B1U782"/>
<feature type="domain" description="Restriction endonuclease type II DpnII-like" evidence="1">
    <location>
        <begin position="1"/>
        <end position="122"/>
    </location>
</feature>
<dbReference type="GO" id="GO:0003677">
    <property type="term" value="F:DNA binding"/>
    <property type="evidence" value="ECO:0007669"/>
    <property type="project" value="InterPro"/>
</dbReference>
<evidence type="ECO:0000313" key="2">
    <source>
        <dbReference type="EMBL" id="ANV98581.1"/>
    </source>
</evidence>
<sequence length="125" mass="14762">MEAYLRKIFQKAQLKFKEQAGIKEFPILHRLFGDDIKRFDFVIFTCDKTYFMECNFYSGGGSKLNETARSYQEIALKFDGLEKQEFVWITDGKGWLEAKSKLSEAYKNIKIYNLSNLDNFIKEIQ</sequence>
<reference evidence="3" key="1">
    <citation type="submission" date="2016-07" db="EMBL/GenBank/DDBJ databases">
        <authorList>
            <person name="Florea S."/>
            <person name="Webb J.S."/>
            <person name="Jaromczyk J."/>
            <person name="Schardl C.L."/>
        </authorList>
    </citation>
    <scope>NUCLEOTIDE SEQUENCE [LARGE SCALE GENOMIC DNA]</scope>
    <source>
        <strain evidence="3">MIT 01-6242</strain>
    </source>
</reference>
<dbReference type="REBASE" id="155714">
    <property type="entry name" value="Hsp6242ORF7140P"/>
</dbReference>
<dbReference type="InterPro" id="IPR007637">
    <property type="entry name" value="Restrct_endonuc_II_DpnII-like"/>
</dbReference>